<keyword evidence="1" id="KW-0812">Transmembrane</keyword>
<comment type="caution">
    <text evidence="2">The sequence shown here is derived from an EMBL/GenBank/DDBJ whole genome shotgun (WGS) entry which is preliminary data.</text>
</comment>
<sequence>MPSVTYKCPNCDAPLVFTPGTQGFYCDFCKSAFTKEELDSKAGVETQSETNAPKEEGGHAVCYSCPSCGAQIVTDETTAATTCYYCHNPVILSGKLEGAMEPDLVIPFAIEKEEAQESFSKWLKKKWFIPTAFRRESRVEELRGVYFPYWLADCKVEGELHANATRVSSWRSGDYVYTKTQYFAVRRAGSVRFDNLVKNALQKANRQLIEGVQPFEIGKTQVFSLPYLAGFQAEARDIDAAQVMPEMEREASEGAQALMRDTIVGYSTVQTVSNSLHLTDSHMRYALFPVWTLTYRSAKGDLYYYALNGQTGNVCGKLPISYAKLGILLAAVAVPVFVLALLGGFLL</sequence>
<evidence type="ECO:0000313" key="2">
    <source>
        <dbReference type="EMBL" id="MEQ2441666.1"/>
    </source>
</evidence>
<evidence type="ECO:0000256" key="1">
    <source>
        <dbReference type="SAM" id="Phobius"/>
    </source>
</evidence>
<dbReference type="EMBL" id="JBBMFD010000034">
    <property type="protein sequence ID" value="MEQ2441666.1"/>
    <property type="molecule type" value="Genomic_DNA"/>
</dbReference>
<evidence type="ECO:0000313" key="3">
    <source>
        <dbReference type="Proteomes" id="UP001489509"/>
    </source>
</evidence>
<reference evidence="2 3" key="1">
    <citation type="submission" date="2024-03" db="EMBL/GenBank/DDBJ databases">
        <title>Human intestinal bacterial collection.</title>
        <authorList>
            <person name="Pauvert C."/>
            <person name="Hitch T.C.A."/>
            <person name="Clavel T."/>
        </authorList>
    </citation>
    <scope>NUCLEOTIDE SEQUENCE [LARGE SCALE GENOMIC DNA]</scope>
    <source>
        <strain evidence="2 3">CLA-JM-H44</strain>
    </source>
</reference>
<proteinExistence type="predicted"/>
<dbReference type="Proteomes" id="UP001489509">
    <property type="component" value="Unassembled WGS sequence"/>
</dbReference>
<keyword evidence="1" id="KW-1133">Transmembrane helix</keyword>
<dbReference type="RefSeq" id="WP_349220894.1">
    <property type="nucleotide sequence ID" value="NZ_JBBMFD010000034.1"/>
</dbReference>
<accession>A0ABV1E2X0</accession>
<keyword evidence="3" id="KW-1185">Reference proteome</keyword>
<name>A0ABV1E2X0_9FIRM</name>
<organism evidence="2 3">
    <name type="scientific">Solibaculum intestinale</name>
    <dbReference type="NCBI Taxonomy" id="3133165"/>
    <lineage>
        <taxon>Bacteria</taxon>
        <taxon>Bacillati</taxon>
        <taxon>Bacillota</taxon>
        <taxon>Clostridia</taxon>
        <taxon>Eubacteriales</taxon>
        <taxon>Oscillospiraceae</taxon>
        <taxon>Solibaculum</taxon>
    </lineage>
</organism>
<dbReference type="PANTHER" id="PTHR37826">
    <property type="entry name" value="FLOTILLIN BAND_7_5 DOMAIN PROTEIN"/>
    <property type="match status" value="1"/>
</dbReference>
<protein>
    <submittedName>
        <fullName evidence="2">TFIIB-type zinc ribbon-containing protein</fullName>
    </submittedName>
</protein>
<dbReference type="PANTHER" id="PTHR37826:SF3">
    <property type="entry name" value="J DOMAIN-CONTAINING PROTEIN"/>
    <property type="match status" value="1"/>
</dbReference>
<gene>
    <name evidence="2" type="ORF">WMO26_12585</name>
</gene>
<keyword evidence="1" id="KW-0472">Membrane</keyword>
<dbReference type="Gene3D" id="2.20.28.30">
    <property type="entry name" value="RNA polymerase ii, chain L"/>
    <property type="match status" value="2"/>
</dbReference>
<feature type="transmembrane region" description="Helical" evidence="1">
    <location>
        <begin position="325"/>
        <end position="346"/>
    </location>
</feature>